<keyword evidence="2" id="KW-1185">Reference proteome</keyword>
<evidence type="ECO:0000313" key="2">
    <source>
        <dbReference type="Proteomes" id="UP001165960"/>
    </source>
</evidence>
<dbReference type="Proteomes" id="UP001165960">
    <property type="component" value="Unassembled WGS sequence"/>
</dbReference>
<name>A0ACC2T1N9_9FUNG</name>
<dbReference type="EMBL" id="QTSX02003745">
    <property type="protein sequence ID" value="KAJ9068361.1"/>
    <property type="molecule type" value="Genomic_DNA"/>
</dbReference>
<gene>
    <name evidence="1" type="ORF">DSO57_1029462</name>
</gene>
<comment type="caution">
    <text evidence="1">The sequence shown here is derived from an EMBL/GenBank/DDBJ whole genome shotgun (WGS) entry which is preliminary data.</text>
</comment>
<proteinExistence type="predicted"/>
<sequence length="253" mass="28837">MSPINDEVPFHPSRLSDLVDNLSEKNKNLSSLSLSEKLPGETYSRNDRHVRLNTEEVKKFGEELKAGVSTISNFWQEFKDYIENGDIIDDSLSMAAGQSFSDIMNSFVMDLVVPIFSTLLGRPNASNFFLILKSGKDVNAKYNTIKEAELNGASILPYGKFLQKAINFFFLGITLVLFVRMTRTILFFRQRSLKEKKEREKRLMEKECPYCVTKISKKASRCPNCTSQLNNDVYTVEVGEFTTISQEPQGLHF</sequence>
<accession>A0ACC2T1N9</accession>
<reference evidence="1" key="1">
    <citation type="submission" date="2022-04" db="EMBL/GenBank/DDBJ databases">
        <title>Genome of the entomopathogenic fungus Entomophthora muscae.</title>
        <authorList>
            <person name="Elya C."/>
            <person name="Lovett B.R."/>
            <person name="Lee E."/>
            <person name="Macias A.M."/>
            <person name="Hajek A.E."/>
            <person name="De Bivort B.L."/>
            <person name="Kasson M.T."/>
            <person name="De Fine Licht H.H."/>
            <person name="Stajich J.E."/>
        </authorList>
    </citation>
    <scope>NUCLEOTIDE SEQUENCE</scope>
    <source>
        <strain evidence="1">Berkeley</strain>
    </source>
</reference>
<organism evidence="1 2">
    <name type="scientific">Entomophthora muscae</name>
    <dbReference type="NCBI Taxonomy" id="34485"/>
    <lineage>
        <taxon>Eukaryota</taxon>
        <taxon>Fungi</taxon>
        <taxon>Fungi incertae sedis</taxon>
        <taxon>Zoopagomycota</taxon>
        <taxon>Entomophthoromycotina</taxon>
        <taxon>Entomophthoromycetes</taxon>
        <taxon>Entomophthorales</taxon>
        <taxon>Entomophthoraceae</taxon>
        <taxon>Entomophthora</taxon>
    </lineage>
</organism>
<evidence type="ECO:0000313" key="1">
    <source>
        <dbReference type="EMBL" id="KAJ9068361.1"/>
    </source>
</evidence>
<protein>
    <submittedName>
        <fullName evidence="1">Uncharacterized protein</fullName>
    </submittedName>
</protein>